<evidence type="ECO:0000313" key="9">
    <source>
        <dbReference type="EMBL" id="KAK5093578.1"/>
    </source>
</evidence>
<evidence type="ECO:0000256" key="7">
    <source>
        <dbReference type="SAM" id="MobiDB-lite"/>
    </source>
</evidence>
<feature type="region of interest" description="Disordered" evidence="7">
    <location>
        <begin position="1"/>
        <end position="121"/>
    </location>
</feature>
<feature type="region of interest" description="Disordered" evidence="7">
    <location>
        <begin position="525"/>
        <end position="558"/>
    </location>
</feature>
<comment type="subcellular location">
    <subcellularLocation>
        <location evidence="1">Nucleus</location>
    </subcellularLocation>
</comment>
<feature type="compositionally biased region" description="Polar residues" evidence="7">
    <location>
        <begin position="375"/>
        <end position="387"/>
    </location>
</feature>
<dbReference type="EMBL" id="JAVRRG010000041">
    <property type="protein sequence ID" value="KAK5093578.1"/>
    <property type="molecule type" value="Genomic_DNA"/>
</dbReference>
<keyword evidence="4" id="KW-0804">Transcription</keyword>
<comment type="caution">
    <text evidence="9">The sequence shown here is derived from an EMBL/GenBank/DDBJ whole genome shotgun (WGS) entry which is preliminary data.</text>
</comment>
<comment type="similarity">
    <text evidence="6">Belongs to the velvet family. VelB subfamily.</text>
</comment>
<sequence>MDDTRFHSAEHGTSTQSYSYSNTIHQQQQENHHPLPSSRTPEMYGQYRPPLGGPLPSMGGPQHHPQPPQYPTQNTYQPQMPQQQYQYSQPPSPYSQTQQEYPQHPRPYQPMPAPPMMNPNHMMHAGQQAMVQPSTNYGQTAPQSPHASVAQSEDNTPVRIEDEDAFKRENPPPSPEDHLSNDKLWELRVVQEPKRARMCGYGDKDRRPITCPPIVQLKIKDPQTGEEIGYDSGNFTIGHFICIAQLSGLQKGDDKSVLRAHPSQGIVSVAMCNGWPAAIVPQHRDYVAPRVEPGQPPAAPYGQAGYPSNSNSQDRLPPMGRAPTWNGQHMNISGPASTSYGQAHPRPGLTLPQLPALPPYHPAAIRPQQPPTPPAEQSNNLSPGNVFQRNLIGQTSSSAQLLHDQNKKEGIYFIFSDLSVRTEDWFRLKFQVFNVAECLNGLSQDEIVRKAAENDAAPSSNPEGKRGSKSFEGIKNSLVGKTAPCLSTCWSDCFRVYSAKKFPGVADSTELSRCFAEQGVKISIRKDNSKEDADGKSGNKRKRNSIGSDGNQEEDYGE</sequence>
<feature type="compositionally biased region" description="Pro residues" evidence="7">
    <location>
        <begin position="104"/>
        <end position="117"/>
    </location>
</feature>
<name>A0ABR0KD41_9EURO</name>
<proteinExistence type="inferred from homology"/>
<evidence type="ECO:0000259" key="8">
    <source>
        <dbReference type="PROSITE" id="PS51821"/>
    </source>
</evidence>
<accession>A0ABR0KD41</accession>
<evidence type="ECO:0000256" key="6">
    <source>
        <dbReference type="ARBA" id="ARBA00038045"/>
    </source>
</evidence>
<feature type="compositionally biased region" description="Polar residues" evidence="7">
    <location>
        <begin position="134"/>
        <end position="155"/>
    </location>
</feature>
<feature type="compositionally biased region" description="Basic and acidic residues" evidence="7">
    <location>
        <begin position="525"/>
        <end position="537"/>
    </location>
</feature>
<dbReference type="InterPro" id="IPR021740">
    <property type="entry name" value="Velvet"/>
</dbReference>
<feature type="compositionally biased region" description="Low complexity" evidence="7">
    <location>
        <begin position="54"/>
        <end position="63"/>
    </location>
</feature>
<feature type="compositionally biased region" description="Low complexity" evidence="7">
    <location>
        <begin position="71"/>
        <end position="102"/>
    </location>
</feature>
<keyword evidence="2" id="KW-0749">Sporulation</keyword>
<gene>
    <name evidence="9" type="ORF">LTR24_004130</name>
</gene>
<dbReference type="InterPro" id="IPR037525">
    <property type="entry name" value="Velvet_dom"/>
</dbReference>
<keyword evidence="5" id="KW-0539">Nucleus</keyword>
<evidence type="ECO:0000256" key="1">
    <source>
        <dbReference type="ARBA" id="ARBA00004123"/>
    </source>
</evidence>
<dbReference type="PROSITE" id="PS51821">
    <property type="entry name" value="VELVET"/>
    <property type="match status" value="1"/>
</dbReference>
<evidence type="ECO:0000256" key="5">
    <source>
        <dbReference type="ARBA" id="ARBA00023242"/>
    </source>
</evidence>
<reference evidence="9 10" key="1">
    <citation type="submission" date="2023-08" db="EMBL/GenBank/DDBJ databases">
        <title>Black Yeasts Isolated from many extreme environments.</title>
        <authorList>
            <person name="Coleine C."/>
            <person name="Stajich J.E."/>
            <person name="Selbmann L."/>
        </authorList>
    </citation>
    <scope>NUCLEOTIDE SEQUENCE [LARGE SCALE GENOMIC DNA]</scope>
    <source>
        <strain evidence="9 10">CCFEE 5885</strain>
    </source>
</reference>
<evidence type="ECO:0000313" key="10">
    <source>
        <dbReference type="Proteomes" id="UP001345013"/>
    </source>
</evidence>
<feature type="domain" description="Velvet" evidence="8">
    <location>
        <begin position="176"/>
        <end position="525"/>
    </location>
</feature>
<feature type="region of interest" description="Disordered" evidence="7">
    <location>
        <begin position="290"/>
        <end position="387"/>
    </location>
</feature>
<evidence type="ECO:0000256" key="2">
    <source>
        <dbReference type="ARBA" id="ARBA00022969"/>
    </source>
</evidence>
<dbReference type="Proteomes" id="UP001345013">
    <property type="component" value="Unassembled WGS sequence"/>
</dbReference>
<dbReference type="InterPro" id="IPR038491">
    <property type="entry name" value="Velvet_dom_sf"/>
</dbReference>
<dbReference type="Pfam" id="PF11754">
    <property type="entry name" value="Velvet"/>
    <property type="match status" value="1"/>
</dbReference>
<dbReference type="PANTHER" id="PTHR33572">
    <property type="entry name" value="SPORE DEVELOPMENT REGULATOR VOSA"/>
    <property type="match status" value="1"/>
</dbReference>
<evidence type="ECO:0000256" key="4">
    <source>
        <dbReference type="ARBA" id="ARBA00023163"/>
    </source>
</evidence>
<keyword evidence="10" id="KW-1185">Reference proteome</keyword>
<feature type="compositionally biased region" description="Polar residues" evidence="7">
    <location>
        <begin position="11"/>
        <end position="29"/>
    </location>
</feature>
<feature type="region of interest" description="Disordered" evidence="7">
    <location>
        <begin position="134"/>
        <end position="157"/>
    </location>
</feature>
<feature type="compositionally biased region" description="Basic and acidic residues" evidence="7">
    <location>
        <begin position="1"/>
        <end position="10"/>
    </location>
</feature>
<dbReference type="PANTHER" id="PTHR33572:SF3">
    <property type="entry name" value="VELVET COMPLEX SUBUNIT B"/>
    <property type="match status" value="1"/>
</dbReference>
<organism evidence="9 10">
    <name type="scientific">Lithohypha guttulata</name>
    <dbReference type="NCBI Taxonomy" id="1690604"/>
    <lineage>
        <taxon>Eukaryota</taxon>
        <taxon>Fungi</taxon>
        <taxon>Dikarya</taxon>
        <taxon>Ascomycota</taxon>
        <taxon>Pezizomycotina</taxon>
        <taxon>Eurotiomycetes</taxon>
        <taxon>Chaetothyriomycetidae</taxon>
        <taxon>Chaetothyriales</taxon>
        <taxon>Trichomeriaceae</taxon>
        <taxon>Lithohypha</taxon>
    </lineage>
</organism>
<protein>
    <recommendedName>
        <fullName evidence="8">Velvet domain-containing protein</fullName>
    </recommendedName>
</protein>
<keyword evidence="3" id="KW-0805">Transcription regulation</keyword>
<evidence type="ECO:0000256" key="3">
    <source>
        <dbReference type="ARBA" id="ARBA00023015"/>
    </source>
</evidence>
<dbReference type="Gene3D" id="2.60.40.3960">
    <property type="entry name" value="Velvet domain"/>
    <property type="match status" value="1"/>
</dbReference>
<feature type="compositionally biased region" description="Polar residues" evidence="7">
    <location>
        <begin position="325"/>
        <end position="341"/>
    </location>
</feature>